<dbReference type="PANTHER" id="PTHR21180:SF32">
    <property type="entry name" value="ENDONUCLEASE_EXONUCLEASE_PHOSPHATASE FAMILY DOMAIN-CONTAINING PROTEIN 1"/>
    <property type="match status" value="1"/>
</dbReference>
<dbReference type="Gene3D" id="1.10.150.280">
    <property type="entry name" value="AF1531-like domain"/>
    <property type="match status" value="2"/>
</dbReference>
<evidence type="ECO:0000256" key="1">
    <source>
        <dbReference type="SAM" id="Phobius"/>
    </source>
</evidence>
<sequence length="285" mass="32898">MKPHLKFDNQERSGIFFLLLLIIMLIGAYFGLKFFAHNRESSFRFDEKTQLKIDSLKSAINEKDSTRIFPFNPNYISDYKGYTLGLSPDEIDRLHSFRVQKKFVNSAQEFQEVTRVSDSLLGTISPYFKFPDWVNSKDERTIKRVEKDSEISVGVSDLNSATIKDLKEINGIGDVLSARIVKFRNRLGGFLVNEQLYDVYGLERGVENKVLNNYKVLNPPKIKRININTASVEELSSLVYISRELAQNIVSYRNRQGNFTNLDDLLNISGYPQNKNERIKLYLSI</sequence>
<protein>
    <submittedName>
        <fullName evidence="2">Helix-hairpin-helix domain-containing protein</fullName>
    </submittedName>
</protein>
<dbReference type="EMBL" id="JAAWWL010000003">
    <property type="protein sequence ID" value="NKI33414.1"/>
    <property type="molecule type" value="Genomic_DNA"/>
</dbReference>
<dbReference type="SUPFAM" id="SSF47781">
    <property type="entry name" value="RuvA domain 2-like"/>
    <property type="match status" value="2"/>
</dbReference>
<evidence type="ECO:0000313" key="3">
    <source>
        <dbReference type="Proteomes" id="UP000718451"/>
    </source>
</evidence>
<dbReference type="Pfam" id="PF12836">
    <property type="entry name" value="HHH_3"/>
    <property type="match status" value="2"/>
</dbReference>
<reference evidence="2 3" key="1">
    <citation type="submission" date="2020-04" db="EMBL/GenBank/DDBJ databases">
        <authorList>
            <person name="Yoon J."/>
        </authorList>
    </citation>
    <scope>NUCLEOTIDE SEQUENCE [LARGE SCALE GENOMIC DNA]</scope>
    <source>
        <strain evidence="2 3">DJ-13</strain>
    </source>
</reference>
<keyword evidence="1" id="KW-0472">Membrane</keyword>
<dbReference type="InterPro" id="IPR051675">
    <property type="entry name" value="Endo/Exo/Phosphatase_dom_1"/>
</dbReference>
<comment type="caution">
    <text evidence="2">The sequence shown here is derived from an EMBL/GenBank/DDBJ whole genome shotgun (WGS) entry which is preliminary data.</text>
</comment>
<keyword evidence="1" id="KW-0812">Transmembrane</keyword>
<feature type="transmembrane region" description="Helical" evidence="1">
    <location>
        <begin position="15"/>
        <end position="36"/>
    </location>
</feature>
<keyword evidence="1" id="KW-1133">Transmembrane helix</keyword>
<name>A0ABX1GTY2_9FLAO</name>
<proteinExistence type="predicted"/>
<dbReference type="RefSeq" id="WP_168553635.1">
    <property type="nucleotide sequence ID" value="NZ_JAAWWL010000003.1"/>
</dbReference>
<keyword evidence="3" id="KW-1185">Reference proteome</keyword>
<dbReference type="InterPro" id="IPR010994">
    <property type="entry name" value="RuvA_2-like"/>
</dbReference>
<evidence type="ECO:0000313" key="2">
    <source>
        <dbReference type="EMBL" id="NKI33414.1"/>
    </source>
</evidence>
<dbReference type="PANTHER" id="PTHR21180">
    <property type="entry name" value="ENDONUCLEASE/EXONUCLEASE/PHOSPHATASE FAMILY DOMAIN-CONTAINING PROTEIN 1"/>
    <property type="match status" value="1"/>
</dbReference>
<gene>
    <name evidence="2" type="ORF">HCU67_15775</name>
</gene>
<organism evidence="2 3">
    <name type="scientific">Croceivirga thetidis</name>
    <dbReference type="NCBI Taxonomy" id="2721623"/>
    <lineage>
        <taxon>Bacteria</taxon>
        <taxon>Pseudomonadati</taxon>
        <taxon>Bacteroidota</taxon>
        <taxon>Flavobacteriia</taxon>
        <taxon>Flavobacteriales</taxon>
        <taxon>Flavobacteriaceae</taxon>
        <taxon>Croceivirga</taxon>
    </lineage>
</organism>
<accession>A0ABX1GTY2</accession>
<dbReference type="Proteomes" id="UP000718451">
    <property type="component" value="Unassembled WGS sequence"/>
</dbReference>